<dbReference type="EMBL" id="JAEUBE010000158">
    <property type="protein sequence ID" value="KAH3668091.1"/>
    <property type="molecule type" value="Genomic_DNA"/>
</dbReference>
<accession>A0A9P8T7L1</accession>
<keyword evidence="2" id="KW-1185">Reference proteome</keyword>
<reference evidence="1" key="1">
    <citation type="journal article" date="2021" name="Open Biol.">
        <title>Shared evolutionary footprints suggest mitochondrial oxidative damage underlies multiple complex I losses in fungi.</title>
        <authorList>
            <person name="Schikora-Tamarit M.A."/>
            <person name="Marcet-Houben M."/>
            <person name="Nosek J."/>
            <person name="Gabaldon T."/>
        </authorList>
    </citation>
    <scope>NUCLEOTIDE SEQUENCE</scope>
    <source>
        <strain evidence="1">CBS6075</strain>
    </source>
</reference>
<evidence type="ECO:0000313" key="1">
    <source>
        <dbReference type="EMBL" id="KAH3668091.1"/>
    </source>
</evidence>
<organism evidence="1 2">
    <name type="scientific">Ogataea philodendri</name>
    <dbReference type="NCBI Taxonomy" id="1378263"/>
    <lineage>
        <taxon>Eukaryota</taxon>
        <taxon>Fungi</taxon>
        <taxon>Dikarya</taxon>
        <taxon>Ascomycota</taxon>
        <taxon>Saccharomycotina</taxon>
        <taxon>Pichiomycetes</taxon>
        <taxon>Pichiales</taxon>
        <taxon>Pichiaceae</taxon>
        <taxon>Ogataea</taxon>
    </lineage>
</organism>
<dbReference type="GeneID" id="70233812"/>
<reference evidence="1" key="2">
    <citation type="submission" date="2021-01" db="EMBL/GenBank/DDBJ databases">
        <authorList>
            <person name="Schikora-Tamarit M.A."/>
        </authorList>
    </citation>
    <scope>NUCLEOTIDE SEQUENCE</scope>
    <source>
        <strain evidence="1">CBS6075</strain>
    </source>
</reference>
<name>A0A9P8T7L1_9ASCO</name>
<gene>
    <name evidence="1" type="ORF">OGAPHI_001845</name>
</gene>
<dbReference type="RefSeq" id="XP_046062505.1">
    <property type="nucleotide sequence ID" value="XM_046202650.1"/>
</dbReference>
<protein>
    <submittedName>
        <fullName evidence="1">Uncharacterized protein</fullName>
    </submittedName>
</protein>
<dbReference type="AlphaFoldDB" id="A0A9P8T7L1"/>
<proteinExistence type="predicted"/>
<comment type="caution">
    <text evidence="1">The sequence shown here is derived from an EMBL/GenBank/DDBJ whole genome shotgun (WGS) entry which is preliminary data.</text>
</comment>
<sequence>MTKLNAGNPASEPLFFVENLEISLARFDRFASWSGITFTSSTSLLRSVFLNSSNGLSSCSKISIIYSTKSHASSNLPNSIKILEL</sequence>
<evidence type="ECO:0000313" key="2">
    <source>
        <dbReference type="Proteomes" id="UP000769157"/>
    </source>
</evidence>
<dbReference type="Proteomes" id="UP000769157">
    <property type="component" value="Unassembled WGS sequence"/>
</dbReference>